<dbReference type="AlphaFoldDB" id="A0A412HEM7"/>
<dbReference type="Proteomes" id="UP000283872">
    <property type="component" value="Unassembled WGS sequence"/>
</dbReference>
<sequence>MNELIDYTLIENEILKDSISDFLSEIREKSPEYFNSLGVKTVLHRGYAEVFVLLNKQVMMEHLVDELANVLGIHVLYAVRDNKGQTYKAVAYSVPVENKMYVIHLASQQHGVIENMTVNFYDSLEIMYKQVCKEFTNMPKFDMFILEKKKYSDVINSFY</sequence>
<organism evidence="1 2">
    <name type="scientific">Segatella copri</name>
    <dbReference type="NCBI Taxonomy" id="165179"/>
    <lineage>
        <taxon>Bacteria</taxon>
        <taxon>Pseudomonadati</taxon>
        <taxon>Bacteroidota</taxon>
        <taxon>Bacteroidia</taxon>
        <taxon>Bacteroidales</taxon>
        <taxon>Prevotellaceae</taxon>
        <taxon>Segatella</taxon>
    </lineage>
</organism>
<evidence type="ECO:0000313" key="2">
    <source>
        <dbReference type="Proteomes" id="UP000283872"/>
    </source>
</evidence>
<protein>
    <submittedName>
        <fullName evidence="1">Uncharacterized protein</fullName>
    </submittedName>
</protein>
<comment type="caution">
    <text evidence="1">The sequence shown here is derived from an EMBL/GenBank/DDBJ whole genome shotgun (WGS) entry which is preliminary data.</text>
</comment>
<proteinExistence type="predicted"/>
<name>A0A412HEM7_9BACT</name>
<gene>
    <name evidence="1" type="ORF">DWY11_08925</name>
</gene>
<evidence type="ECO:0000313" key="1">
    <source>
        <dbReference type="EMBL" id="RGS15245.1"/>
    </source>
</evidence>
<dbReference type="RefSeq" id="WP_118085903.1">
    <property type="nucleotide sequence ID" value="NZ_QRVA01000019.1"/>
</dbReference>
<accession>A0A412HEM7</accession>
<reference evidence="1 2" key="1">
    <citation type="submission" date="2018-08" db="EMBL/GenBank/DDBJ databases">
        <title>A genome reference for cultivated species of the human gut microbiota.</title>
        <authorList>
            <person name="Zou Y."/>
            <person name="Xue W."/>
            <person name="Luo G."/>
        </authorList>
    </citation>
    <scope>NUCLEOTIDE SEQUENCE [LARGE SCALE GENOMIC DNA]</scope>
    <source>
        <strain evidence="1 2">AF24-12</strain>
    </source>
</reference>
<dbReference type="EMBL" id="QRVA01000019">
    <property type="protein sequence ID" value="RGS15245.1"/>
    <property type="molecule type" value="Genomic_DNA"/>
</dbReference>